<keyword evidence="1" id="KW-0150">Chloroplast</keyword>
<geneLocation type="chloroplast" evidence="1"/>
<proteinExistence type="predicted"/>
<gene>
    <name evidence="1" type="primary">ConsOrf2</name>
</gene>
<dbReference type="GeneID" id="33353485"/>
<keyword evidence="1" id="KW-0934">Plastid</keyword>
<evidence type="ECO:0000313" key="1">
    <source>
        <dbReference type="EMBL" id="ARW60369.1"/>
    </source>
</evidence>
<organism evidence="1">
    <name type="scientific">Periphykon beckeri</name>
    <dbReference type="NCBI Taxonomy" id="2006982"/>
    <lineage>
        <taxon>Eukaryota</taxon>
        <taxon>Rhodophyta</taxon>
        <taxon>Florideophyceae</taxon>
        <taxon>Rhodymeniophycidae</taxon>
        <taxon>Ceramiales</taxon>
        <taxon>Rhodomelaceae</taxon>
        <taxon>Periphykon</taxon>
    </lineage>
</organism>
<sequence length="88" mass="10438">MDKSYILINILTCNKIEVRYFNNVCQEDNTYKYPTCFITYSSYINELLMLVSIYVNIQELSTYHKLYLGREIIKAGFCVNLQQIYLQG</sequence>
<reference evidence="1" key="1">
    <citation type="journal article" date="2017" name="J. Phycol.">
        <title>Analysis of chloroplast genomes and a supermatrix inform reclassification of the Rhodomelaceae (Rhodophyta).</title>
        <authorList>
            <person name="Diaz-Tapia P."/>
            <person name="Maggs C.A."/>
            <person name="West J.A."/>
            <person name="Verbruggen H."/>
        </authorList>
    </citation>
    <scope>NUCLEOTIDE SEQUENCE</scope>
    <source>
        <strain evidence="1">JH1427</strain>
    </source>
</reference>
<accession>A0A1Z1M2S9</accession>
<dbReference type="RefSeq" id="YP_009392021.1">
    <property type="nucleotide sequence ID" value="NC_035261.1"/>
</dbReference>
<dbReference type="EMBL" id="MF101413">
    <property type="protein sequence ID" value="ARW60369.1"/>
    <property type="molecule type" value="Genomic_DNA"/>
</dbReference>
<name>A0A1Z1M2S9_9FLOR</name>
<protein>
    <submittedName>
        <fullName evidence="1">Uncharacterized protein</fullName>
    </submittedName>
</protein>
<dbReference type="AlphaFoldDB" id="A0A1Z1M2S9"/>